<name>A0ACC0KWG6_CHOFU</name>
<sequence>MFPFHSAYYSKFTLSVYVTEVLRIHSATDIKGMSTPSNSTRQNGRLRDGNYHNTAIKEPENLDLIYILIWNRDYEFSHLRRGRDTFVSKECKYTNCFISRHRNMLSNNYMNYNAILFGGKSLKNRFDDGYLKLPRARDEDQIYIFAMQEDAASNPICDERFDNYFNLTWTYKLDSDVIWPFFHMIDRLTNEYVAPKINTEWRLVNVESSIMVEIQEVLLSKRDFGVWISNECQTQSQREKIVAEIKEESAINDYTLDVLGACCSECNNTAVVSEEVLRPYTFFLAFESVLADDYVTSDVVKAIKQKCLPVVYGGANYSRFLPPHSYIDATKLGPRETARLMAHLMTDVARYFAYFNWKTSYAVKKDEGESACNLCEALNQKRRGSHANLRKWEPGTARVAGPTSGRAKPELREQGGAVLRT</sequence>
<dbReference type="EMBL" id="CM046115">
    <property type="protein sequence ID" value="KAI8440884.1"/>
    <property type="molecule type" value="Genomic_DNA"/>
</dbReference>
<organism evidence="1 2">
    <name type="scientific">Choristoneura fumiferana</name>
    <name type="common">Spruce budworm moth</name>
    <name type="synonym">Archips fumiferana</name>
    <dbReference type="NCBI Taxonomy" id="7141"/>
    <lineage>
        <taxon>Eukaryota</taxon>
        <taxon>Metazoa</taxon>
        <taxon>Ecdysozoa</taxon>
        <taxon>Arthropoda</taxon>
        <taxon>Hexapoda</taxon>
        <taxon>Insecta</taxon>
        <taxon>Pterygota</taxon>
        <taxon>Neoptera</taxon>
        <taxon>Endopterygota</taxon>
        <taxon>Lepidoptera</taxon>
        <taxon>Glossata</taxon>
        <taxon>Ditrysia</taxon>
        <taxon>Tortricoidea</taxon>
        <taxon>Tortricidae</taxon>
        <taxon>Tortricinae</taxon>
        <taxon>Choristoneura</taxon>
    </lineage>
</organism>
<keyword evidence="2" id="KW-1185">Reference proteome</keyword>
<evidence type="ECO:0000313" key="2">
    <source>
        <dbReference type="Proteomes" id="UP001064048"/>
    </source>
</evidence>
<accession>A0ACC0KWG6</accession>
<protein>
    <submittedName>
        <fullName evidence="1">Uncharacterized protein</fullName>
    </submittedName>
</protein>
<proteinExistence type="predicted"/>
<dbReference type="Proteomes" id="UP001064048">
    <property type="component" value="Chromosome 15"/>
</dbReference>
<reference evidence="1 2" key="1">
    <citation type="journal article" date="2022" name="Genome Biol. Evol.">
        <title>The Spruce Budworm Genome: Reconstructing the Evolutionary History of Antifreeze Proteins.</title>
        <authorList>
            <person name="Beliveau C."/>
            <person name="Gagne P."/>
            <person name="Picq S."/>
            <person name="Vernygora O."/>
            <person name="Keeling C.I."/>
            <person name="Pinkney K."/>
            <person name="Doucet D."/>
            <person name="Wen F."/>
            <person name="Johnston J.S."/>
            <person name="Maaroufi H."/>
            <person name="Boyle B."/>
            <person name="Laroche J."/>
            <person name="Dewar K."/>
            <person name="Juretic N."/>
            <person name="Blackburn G."/>
            <person name="Nisole A."/>
            <person name="Brunet B."/>
            <person name="Brandao M."/>
            <person name="Lumley L."/>
            <person name="Duan J."/>
            <person name="Quan G."/>
            <person name="Lucarotti C.J."/>
            <person name="Roe A.D."/>
            <person name="Sperling F.A.H."/>
            <person name="Levesque R.C."/>
            <person name="Cusson M."/>
        </authorList>
    </citation>
    <scope>NUCLEOTIDE SEQUENCE [LARGE SCALE GENOMIC DNA]</scope>
    <source>
        <strain evidence="1">Glfc:IPQL:Cfum</strain>
    </source>
</reference>
<comment type="caution">
    <text evidence="1">The sequence shown here is derived from an EMBL/GenBank/DDBJ whole genome shotgun (WGS) entry which is preliminary data.</text>
</comment>
<gene>
    <name evidence="1" type="ORF">MSG28_009184</name>
</gene>
<evidence type="ECO:0000313" key="1">
    <source>
        <dbReference type="EMBL" id="KAI8440884.1"/>
    </source>
</evidence>